<dbReference type="Pfam" id="PF03550">
    <property type="entry name" value="LolB"/>
    <property type="match status" value="1"/>
</dbReference>
<dbReference type="PROSITE" id="PS51257">
    <property type="entry name" value="PROKAR_LIPOPROTEIN"/>
    <property type="match status" value="1"/>
</dbReference>
<dbReference type="Gene3D" id="2.50.20.10">
    <property type="entry name" value="Lipoprotein localisation LolA/LolB/LppX"/>
    <property type="match status" value="1"/>
</dbReference>
<proteinExistence type="inferred from homology"/>
<gene>
    <name evidence="15" type="primary">lolB</name>
    <name evidence="15" type="ORF">Lmac_1092</name>
</gene>
<comment type="subunit">
    <text evidence="3">Monomer.</text>
</comment>
<keyword evidence="10" id="KW-0143">Chaperone</keyword>
<evidence type="ECO:0000256" key="11">
    <source>
        <dbReference type="ARBA" id="ARBA00023237"/>
    </source>
</evidence>
<evidence type="ECO:0000256" key="5">
    <source>
        <dbReference type="ARBA" id="ARBA00022448"/>
    </source>
</evidence>
<dbReference type="InterPro" id="IPR004565">
    <property type="entry name" value="OM_lipoprot_LolB"/>
</dbReference>
<name>A0A0W0W6P1_9GAMM</name>
<dbReference type="RefSeq" id="WP_078767407.1">
    <property type="nucleotide sequence ID" value="NZ_CAAAIB010000010.1"/>
</dbReference>
<organism evidence="15 16">
    <name type="scientific">Legionella maceachernii</name>
    <dbReference type="NCBI Taxonomy" id="466"/>
    <lineage>
        <taxon>Bacteria</taxon>
        <taxon>Pseudomonadati</taxon>
        <taxon>Pseudomonadota</taxon>
        <taxon>Gammaproteobacteria</taxon>
        <taxon>Legionellales</taxon>
        <taxon>Legionellaceae</taxon>
        <taxon>Legionella</taxon>
    </lineage>
</organism>
<evidence type="ECO:0000256" key="3">
    <source>
        <dbReference type="ARBA" id="ARBA00011245"/>
    </source>
</evidence>
<evidence type="ECO:0000256" key="9">
    <source>
        <dbReference type="ARBA" id="ARBA00023139"/>
    </source>
</evidence>
<keyword evidence="16" id="KW-1185">Reference proteome</keyword>
<keyword evidence="5" id="KW-0813">Transport</keyword>
<evidence type="ECO:0000256" key="2">
    <source>
        <dbReference type="ARBA" id="ARBA00009696"/>
    </source>
</evidence>
<reference evidence="15 16" key="1">
    <citation type="submission" date="2015-11" db="EMBL/GenBank/DDBJ databases">
        <title>Genomic analysis of 38 Legionella species identifies large and diverse effector repertoires.</title>
        <authorList>
            <person name="Burstein D."/>
            <person name="Amaro F."/>
            <person name="Zusman T."/>
            <person name="Lifshitz Z."/>
            <person name="Cohen O."/>
            <person name="Gilbert J.A."/>
            <person name="Pupko T."/>
            <person name="Shuman H.A."/>
            <person name="Segal G."/>
        </authorList>
    </citation>
    <scope>NUCLEOTIDE SEQUENCE [LARGE SCALE GENOMIC DNA]</scope>
    <source>
        <strain evidence="15 16">PX-1-G2-E2</strain>
    </source>
</reference>
<evidence type="ECO:0000256" key="13">
    <source>
        <dbReference type="SAM" id="MobiDB-lite"/>
    </source>
</evidence>
<accession>A0A0W0W6P1</accession>
<dbReference type="PATRIC" id="fig|466.6.peg.1162"/>
<feature type="signal peptide" evidence="14">
    <location>
        <begin position="1"/>
        <end position="21"/>
    </location>
</feature>
<evidence type="ECO:0000256" key="12">
    <source>
        <dbReference type="ARBA" id="ARBA00023288"/>
    </source>
</evidence>
<protein>
    <recommendedName>
        <fullName evidence="4">Outer-membrane lipoprotein LolB</fullName>
    </recommendedName>
</protein>
<keyword evidence="9" id="KW-0564">Palmitate</keyword>
<comment type="similarity">
    <text evidence="2">Belongs to the LolB family.</text>
</comment>
<dbReference type="EMBL" id="LNYL01000027">
    <property type="protein sequence ID" value="KTD28033.1"/>
    <property type="molecule type" value="Genomic_DNA"/>
</dbReference>
<keyword evidence="11" id="KW-0998">Cell outer membrane</keyword>
<dbReference type="NCBIfam" id="TIGR00548">
    <property type="entry name" value="lolB"/>
    <property type="match status" value="1"/>
</dbReference>
<dbReference type="STRING" id="466.Lmac_1092"/>
<feature type="region of interest" description="Disordered" evidence="13">
    <location>
        <begin position="37"/>
        <end position="105"/>
    </location>
</feature>
<comment type="caution">
    <text evidence="15">The sequence shown here is derived from an EMBL/GenBank/DDBJ whole genome shotgun (WGS) entry which is preliminary data.</text>
</comment>
<dbReference type="Proteomes" id="UP000054908">
    <property type="component" value="Unassembled WGS sequence"/>
</dbReference>
<dbReference type="OrthoDB" id="9797618at2"/>
<feature type="compositionally biased region" description="Polar residues" evidence="13">
    <location>
        <begin position="41"/>
        <end position="56"/>
    </location>
</feature>
<evidence type="ECO:0000256" key="7">
    <source>
        <dbReference type="ARBA" id="ARBA00022927"/>
    </source>
</evidence>
<comment type="subcellular location">
    <subcellularLocation>
        <location evidence="1">Cell outer membrane</location>
        <topology evidence="1">Lipid-anchor</topology>
    </subcellularLocation>
</comment>
<keyword evidence="12" id="KW-0449">Lipoprotein</keyword>
<evidence type="ECO:0000256" key="14">
    <source>
        <dbReference type="SAM" id="SignalP"/>
    </source>
</evidence>
<keyword evidence="7" id="KW-0653">Protein transport</keyword>
<keyword evidence="8" id="KW-0472">Membrane</keyword>
<evidence type="ECO:0000256" key="1">
    <source>
        <dbReference type="ARBA" id="ARBA00004459"/>
    </source>
</evidence>
<feature type="compositionally biased region" description="Basic and acidic residues" evidence="13">
    <location>
        <begin position="57"/>
        <end position="98"/>
    </location>
</feature>
<evidence type="ECO:0000313" key="15">
    <source>
        <dbReference type="EMBL" id="KTD28033.1"/>
    </source>
</evidence>
<dbReference type="GO" id="GO:0015031">
    <property type="term" value="P:protein transport"/>
    <property type="evidence" value="ECO:0007669"/>
    <property type="project" value="UniProtKB-KW"/>
</dbReference>
<evidence type="ECO:0000256" key="6">
    <source>
        <dbReference type="ARBA" id="ARBA00022729"/>
    </source>
</evidence>
<dbReference type="GO" id="GO:0009279">
    <property type="term" value="C:cell outer membrane"/>
    <property type="evidence" value="ECO:0007669"/>
    <property type="project" value="UniProtKB-SubCell"/>
</dbReference>
<dbReference type="InterPro" id="IPR029046">
    <property type="entry name" value="LolA/LolB/LppX"/>
</dbReference>
<evidence type="ECO:0000256" key="4">
    <source>
        <dbReference type="ARBA" id="ARBA00016202"/>
    </source>
</evidence>
<evidence type="ECO:0000256" key="10">
    <source>
        <dbReference type="ARBA" id="ARBA00023186"/>
    </source>
</evidence>
<dbReference type="AlphaFoldDB" id="A0A0W0W6P1"/>
<feature type="chain" id="PRO_5006915308" description="Outer-membrane lipoprotein LolB" evidence="14">
    <location>
        <begin position="22"/>
        <end position="262"/>
    </location>
</feature>
<evidence type="ECO:0000256" key="8">
    <source>
        <dbReference type="ARBA" id="ARBA00023136"/>
    </source>
</evidence>
<keyword evidence="6 14" id="KW-0732">Signal</keyword>
<sequence>MIAIRSVCIISFLLLSACAHHAPIEAPLNPELSRVPEVTAETETSVSKDQSITQTDARTRTKPALDEKETVPADGKVLGENKKTTKEIAASPEKEKKGTKSSSAASRVSSWDISGALAARSKNKGWSASVNWVQRGASQYQIRLSGPLGSGTVMISRSGGAVTLRDGPKTVTSANAESLLKQQTGIRLPVTNLYYWIRGIPAPGAVQGEKRDPAGHLTLLKQGGYTIQYLQYTSTAGTLLPTNVKLQGNGIFIKFIIKNWRV</sequence>
<dbReference type="CDD" id="cd16326">
    <property type="entry name" value="LolB"/>
    <property type="match status" value="1"/>
</dbReference>
<dbReference type="SUPFAM" id="SSF89392">
    <property type="entry name" value="Prokaryotic lipoproteins and lipoprotein localization factors"/>
    <property type="match status" value="1"/>
</dbReference>
<evidence type="ECO:0000313" key="16">
    <source>
        <dbReference type="Proteomes" id="UP000054908"/>
    </source>
</evidence>